<gene>
    <name evidence="1" type="ORF">PM10SUCC1_28670</name>
</gene>
<evidence type="ECO:0000313" key="1">
    <source>
        <dbReference type="EMBL" id="GLI57353.1"/>
    </source>
</evidence>
<dbReference type="AlphaFoldDB" id="A0A9W6GLL7"/>
<organism evidence="1 2">
    <name type="scientific">Propionigenium maris DSM 9537</name>
    <dbReference type="NCBI Taxonomy" id="1123000"/>
    <lineage>
        <taxon>Bacteria</taxon>
        <taxon>Fusobacteriati</taxon>
        <taxon>Fusobacteriota</taxon>
        <taxon>Fusobacteriia</taxon>
        <taxon>Fusobacteriales</taxon>
        <taxon>Fusobacteriaceae</taxon>
        <taxon>Propionigenium</taxon>
    </lineage>
</organism>
<reference evidence="1" key="1">
    <citation type="submission" date="2022-12" db="EMBL/GenBank/DDBJ databases">
        <title>Reference genome sequencing for broad-spectrum identification of bacterial and archaeal isolates by mass spectrometry.</title>
        <authorList>
            <person name="Sekiguchi Y."/>
            <person name="Tourlousse D.M."/>
        </authorList>
    </citation>
    <scope>NUCLEOTIDE SEQUENCE</scope>
    <source>
        <strain evidence="1">10succ1</strain>
    </source>
</reference>
<protein>
    <recommendedName>
        <fullName evidence="3">Bacteriophage lambda head decoration protein D</fullName>
    </recommendedName>
</protein>
<evidence type="ECO:0008006" key="3">
    <source>
        <dbReference type="Google" id="ProtNLM"/>
    </source>
</evidence>
<sequence>MKNTITTFEWEAAKAGLFPEVVGKAIIKSGAVLEAGSLLGEHSDGTSNIAGEVDYTDINAILIEDVDATAGDTEVDVILTGEYNQEYLKVKEDSDIKSFIKAARKNSIFIKEVY</sequence>
<name>A0A9W6GLL7_9FUSO</name>
<accession>A0A9W6GLL7</accession>
<comment type="caution">
    <text evidence="1">The sequence shown here is derived from an EMBL/GenBank/DDBJ whole genome shotgun (WGS) entry which is preliminary data.</text>
</comment>
<dbReference type="Proteomes" id="UP001144471">
    <property type="component" value="Unassembled WGS sequence"/>
</dbReference>
<dbReference type="RefSeq" id="WP_281836920.1">
    <property type="nucleotide sequence ID" value="NZ_BSDY01000016.1"/>
</dbReference>
<keyword evidence="2" id="KW-1185">Reference proteome</keyword>
<dbReference type="EMBL" id="BSDY01000016">
    <property type="protein sequence ID" value="GLI57353.1"/>
    <property type="molecule type" value="Genomic_DNA"/>
</dbReference>
<proteinExistence type="predicted"/>
<evidence type="ECO:0000313" key="2">
    <source>
        <dbReference type="Proteomes" id="UP001144471"/>
    </source>
</evidence>